<name>A0A8S5L1F3_9VIRU</name>
<dbReference type="KEGG" id="vg:80396987"/>
<dbReference type="EMBL" id="BK013768">
    <property type="protein sequence ID" value="DAD51255.1"/>
    <property type="molecule type" value="Genomic_RNA"/>
</dbReference>
<dbReference type="GO" id="GO:0019028">
    <property type="term" value="C:viral capsid"/>
    <property type="evidence" value="ECO:0007669"/>
    <property type="project" value="UniProtKB-KW"/>
</dbReference>
<keyword evidence="2" id="KW-1185">Reference proteome</keyword>
<sequence length="155" mass="16106">MAFNPASPVTGAAVTGLTSPTYTLATDVAPSMNGKQFAITALGGTQTNVEVNTVSKPFTLTFFRPQALRTLPAANPVTGVLKNVPVNTYKLIIRKGVMPSANQVPQVGRITITIDVPAGSDTYEPEDLRALMSCAAGAFYSNASGIADTILTGVM</sequence>
<organism evidence="1 2">
    <name type="scientific">ssRNA phage SRR7976357_3</name>
    <dbReference type="NCBI Taxonomy" id="2786743"/>
    <lineage>
        <taxon>Viruses</taxon>
        <taxon>Riboviria</taxon>
        <taxon>Orthornavirae</taxon>
        <taxon>Lenarviricota</taxon>
        <taxon>Leviviricetes</taxon>
        <taxon>Norzivirales</taxon>
        <taxon>Atkinsviridae</taxon>
        <taxon>Ichonovirus</taxon>
        <taxon>Ichonovirus limivicinum</taxon>
    </lineage>
</organism>
<protein>
    <submittedName>
        <fullName evidence="1">Coat protein</fullName>
    </submittedName>
</protein>
<keyword evidence="1" id="KW-0946">Virion</keyword>
<keyword evidence="1" id="KW-0167">Capsid protein</keyword>
<evidence type="ECO:0000313" key="2">
    <source>
        <dbReference type="Proteomes" id="UP000681991"/>
    </source>
</evidence>
<dbReference type="RefSeq" id="YP_010768795.1">
    <property type="nucleotide sequence ID" value="NC_073792.1"/>
</dbReference>
<dbReference type="GeneID" id="80396987"/>
<accession>A0A8S5L1F3</accession>
<proteinExistence type="predicted"/>
<evidence type="ECO:0000313" key="1">
    <source>
        <dbReference type="EMBL" id="DAD51255.1"/>
    </source>
</evidence>
<reference evidence="1" key="1">
    <citation type="submission" date="2020-09" db="EMBL/GenBank/DDBJ databases">
        <title>Leviviricetes taxonomy.</title>
        <authorList>
            <person name="Stockdale S.R."/>
            <person name="Callanan J."/>
            <person name="Adriaenssens E.M."/>
            <person name="Kuhn J.H."/>
            <person name="Rumnieks J."/>
            <person name="Shkoporov A."/>
            <person name="Draper L.A."/>
            <person name="Ross P."/>
            <person name="Hill C."/>
        </authorList>
    </citation>
    <scope>NUCLEOTIDE SEQUENCE</scope>
</reference>
<gene>
    <name evidence="1" type="primary">SRR7976357_3_2</name>
</gene>
<dbReference type="Proteomes" id="UP000681991">
    <property type="component" value="Segment"/>
</dbReference>